<protein>
    <submittedName>
        <fullName evidence="1">Uncharacterized protein</fullName>
    </submittedName>
</protein>
<evidence type="ECO:0000313" key="2">
    <source>
        <dbReference type="Proteomes" id="UP000037035"/>
    </source>
</evidence>
<gene>
    <name evidence="1" type="ORF">VP01_562g4</name>
</gene>
<dbReference type="Proteomes" id="UP000037035">
    <property type="component" value="Unassembled WGS sequence"/>
</dbReference>
<accession>A0A0L6UJP7</accession>
<organism evidence="1 2">
    <name type="scientific">Puccinia sorghi</name>
    <dbReference type="NCBI Taxonomy" id="27349"/>
    <lineage>
        <taxon>Eukaryota</taxon>
        <taxon>Fungi</taxon>
        <taxon>Dikarya</taxon>
        <taxon>Basidiomycota</taxon>
        <taxon>Pucciniomycotina</taxon>
        <taxon>Pucciniomycetes</taxon>
        <taxon>Pucciniales</taxon>
        <taxon>Pucciniaceae</taxon>
        <taxon>Puccinia</taxon>
    </lineage>
</organism>
<keyword evidence="2" id="KW-1185">Reference proteome</keyword>
<name>A0A0L6UJP7_9BASI</name>
<dbReference type="VEuPathDB" id="FungiDB:VP01_562g4"/>
<sequence>MLAFQFVHKVNGGGRTAGSQEKLEEYQEEALEYEALVMATLLHPEFSRGTTKKEKKELEKYTPKFDNNNIFEFFSAPPNSAKSRELEVYYPDVTCHLVIIDCSWCLAKPAEKDQTSLLIWWKLSQHHLVLLREFLSSEADFCSSGCGSLKPQKMERCVNSHMWLKQGIQVTGKTTLISLKKLLKNNLVFILYLSSFKH</sequence>
<evidence type="ECO:0000313" key="1">
    <source>
        <dbReference type="EMBL" id="KNZ48492.1"/>
    </source>
</evidence>
<dbReference type="EMBL" id="LAVV01010863">
    <property type="protein sequence ID" value="KNZ48492.1"/>
    <property type="molecule type" value="Genomic_DNA"/>
</dbReference>
<comment type="caution">
    <text evidence="1">The sequence shown here is derived from an EMBL/GenBank/DDBJ whole genome shotgun (WGS) entry which is preliminary data.</text>
</comment>
<reference evidence="1 2" key="1">
    <citation type="submission" date="2015-08" db="EMBL/GenBank/DDBJ databases">
        <title>Next Generation Sequencing and Analysis of the Genome of Puccinia sorghi L Schw, the Causal Agent of Maize Common Rust.</title>
        <authorList>
            <person name="Rochi L."/>
            <person name="Burguener G."/>
            <person name="Darino M."/>
            <person name="Turjanski A."/>
            <person name="Kreff E."/>
            <person name="Dieguez M.J."/>
            <person name="Sacco F."/>
        </authorList>
    </citation>
    <scope>NUCLEOTIDE SEQUENCE [LARGE SCALE GENOMIC DNA]</scope>
    <source>
        <strain evidence="1 2">RO10H11247</strain>
    </source>
</reference>
<dbReference type="AlphaFoldDB" id="A0A0L6UJP7"/>
<proteinExistence type="predicted"/>